<evidence type="ECO:0000313" key="1">
    <source>
        <dbReference type="EMBL" id="MCC3807667.1"/>
    </source>
</evidence>
<dbReference type="InterPro" id="IPR053842">
    <property type="entry name" value="NikA-like"/>
</dbReference>
<accession>A0A9Q3UGF7</accession>
<sequence>MPKKENRNVPISFRLTESEYSPFKLILETTELTRTEFFRRVFLNNEYHFDVKEKPSQDYERLLFLFNKTSNNLNQVAHKLNSAYRGDVVSEKVYLETLNNLVSIERLLRGALEKC</sequence>
<proteinExistence type="predicted"/>
<evidence type="ECO:0000313" key="2">
    <source>
        <dbReference type="Proteomes" id="UP000726777"/>
    </source>
</evidence>
<dbReference type="AlphaFoldDB" id="A0A9Q3UGF7"/>
<comment type="caution">
    <text evidence="1">The sequence shown here is derived from an EMBL/GenBank/DDBJ whole genome shotgun (WGS) entry which is preliminary data.</text>
</comment>
<organism evidence="1 2">
    <name type="scientific">Vibrio parahaemolyticus</name>
    <dbReference type="NCBI Taxonomy" id="670"/>
    <lineage>
        <taxon>Bacteria</taxon>
        <taxon>Pseudomonadati</taxon>
        <taxon>Pseudomonadota</taxon>
        <taxon>Gammaproteobacteria</taxon>
        <taxon>Vibrionales</taxon>
        <taxon>Vibrionaceae</taxon>
        <taxon>Vibrio</taxon>
    </lineage>
</organism>
<dbReference type="Pfam" id="PF21983">
    <property type="entry name" value="NikA-like"/>
    <property type="match status" value="1"/>
</dbReference>
<gene>
    <name evidence="1" type="primary">mobC</name>
    <name evidence="1" type="ORF">IB292_21845</name>
</gene>
<dbReference type="Proteomes" id="UP000726777">
    <property type="component" value="Unassembled WGS sequence"/>
</dbReference>
<reference evidence="1" key="1">
    <citation type="submission" date="2020-09" db="EMBL/GenBank/DDBJ databases">
        <title>Genome sequence of Vibrio parahaemolyticus isolates.</title>
        <authorList>
            <person name="Hammerl J.A."/>
            <person name="Strauch E."/>
        </authorList>
    </citation>
    <scope>NUCLEOTIDE SEQUENCE</scope>
    <source>
        <strain evidence="1">17-VB00146</strain>
    </source>
</reference>
<dbReference type="EMBL" id="JACVHL010000029">
    <property type="protein sequence ID" value="MCC3807667.1"/>
    <property type="molecule type" value="Genomic_DNA"/>
</dbReference>
<name>A0A9Q3UGF7_VIBPH</name>
<dbReference type="RefSeq" id="WP_025788869.1">
    <property type="nucleotide sequence ID" value="NZ_JACVHL010000029.1"/>
</dbReference>
<protein>
    <submittedName>
        <fullName evidence="1">Plasmid mobilization relaxosome protein MobC</fullName>
    </submittedName>
</protein>